<dbReference type="InterPro" id="IPR038416">
    <property type="entry name" value="Ribosom_S30AE_C_sf"/>
</dbReference>
<dbReference type="InterPro" id="IPR003489">
    <property type="entry name" value="RHF/RaiA"/>
</dbReference>
<dbReference type="InterPro" id="IPR032528">
    <property type="entry name" value="Ribosom_S30AE_C"/>
</dbReference>
<dbReference type="HAMAP" id="MF_00839">
    <property type="entry name" value="HPF"/>
    <property type="match status" value="1"/>
</dbReference>
<dbReference type="Pfam" id="PF02482">
    <property type="entry name" value="Ribosomal_S30AE"/>
    <property type="match status" value="1"/>
</dbReference>
<comment type="subcellular location">
    <subcellularLocation>
        <location evidence="2">Cytoplasm</location>
    </subcellularLocation>
</comment>
<gene>
    <name evidence="2" type="primary">hpf</name>
    <name evidence="4" type="ORF">FRIFI_0312</name>
</gene>
<comment type="similarity">
    <text evidence="2">Belongs to the HPF/YfiA ribosome-associated protein family. Long HPF subfamily.</text>
</comment>
<protein>
    <recommendedName>
        <fullName evidence="2">Ribosome hibernation promoting factor</fullName>
        <shortName evidence="2">HPF</shortName>
    </recommendedName>
</protein>
<proteinExistence type="inferred from homology"/>
<dbReference type="GO" id="GO:0022627">
    <property type="term" value="C:cytosolic small ribosomal subunit"/>
    <property type="evidence" value="ECO:0007669"/>
    <property type="project" value="TreeGrafter"/>
</dbReference>
<name>A0A2P2BN81_9FIRM</name>
<dbReference type="GO" id="GO:0045900">
    <property type="term" value="P:negative regulation of translational elongation"/>
    <property type="evidence" value="ECO:0007669"/>
    <property type="project" value="TreeGrafter"/>
</dbReference>
<evidence type="ECO:0000256" key="1">
    <source>
        <dbReference type="ARBA" id="ARBA00022845"/>
    </source>
</evidence>
<keyword evidence="2" id="KW-0963">Cytoplasm</keyword>
<dbReference type="SUPFAM" id="SSF69754">
    <property type="entry name" value="Ribosome binding protein Y (YfiA homologue)"/>
    <property type="match status" value="1"/>
</dbReference>
<dbReference type="GO" id="GO:0043024">
    <property type="term" value="F:ribosomal small subunit binding"/>
    <property type="evidence" value="ECO:0007669"/>
    <property type="project" value="TreeGrafter"/>
</dbReference>
<keyword evidence="1 2" id="KW-0810">Translation regulation</keyword>
<keyword evidence="5" id="KW-1185">Reference proteome</keyword>
<evidence type="ECO:0000313" key="5">
    <source>
        <dbReference type="Proteomes" id="UP000245695"/>
    </source>
</evidence>
<dbReference type="RefSeq" id="WP_092922933.1">
    <property type="nucleotide sequence ID" value="NZ_FJTZ01000011.1"/>
</dbReference>
<dbReference type="InterPro" id="IPR036567">
    <property type="entry name" value="RHF-like"/>
</dbReference>
<dbReference type="Gene3D" id="3.30.505.50">
    <property type="entry name" value="Sigma 54 modulation/S30EA ribosomal protein, C-terminal domain"/>
    <property type="match status" value="1"/>
</dbReference>
<dbReference type="Proteomes" id="UP000245695">
    <property type="component" value="Chromosome 1"/>
</dbReference>
<dbReference type="Gene3D" id="3.30.160.100">
    <property type="entry name" value="Ribosome hibernation promotion factor-like"/>
    <property type="match status" value="1"/>
</dbReference>
<organism evidence="4 5">
    <name type="scientific">Romboutsia hominis</name>
    <dbReference type="NCBI Taxonomy" id="1507512"/>
    <lineage>
        <taxon>Bacteria</taxon>
        <taxon>Bacillati</taxon>
        <taxon>Bacillota</taxon>
        <taxon>Clostridia</taxon>
        <taxon>Peptostreptococcales</taxon>
        <taxon>Peptostreptococcaceae</taxon>
        <taxon>Romboutsia</taxon>
    </lineage>
</organism>
<evidence type="ECO:0000259" key="3">
    <source>
        <dbReference type="Pfam" id="PF16321"/>
    </source>
</evidence>
<dbReference type="CDD" id="cd00552">
    <property type="entry name" value="RaiA"/>
    <property type="match status" value="1"/>
</dbReference>
<dbReference type="InterPro" id="IPR034694">
    <property type="entry name" value="HPF_long/plastid"/>
</dbReference>
<dbReference type="PANTHER" id="PTHR33231:SF1">
    <property type="entry name" value="30S RIBOSOMAL PROTEIN"/>
    <property type="match status" value="1"/>
</dbReference>
<dbReference type="NCBIfam" id="TIGR00741">
    <property type="entry name" value="yfiA"/>
    <property type="match status" value="1"/>
</dbReference>
<comment type="function">
    <text evidence="2">Required for dimerization of active 70S ribosomes into 100S ribosomes in stationary phase; 100S ribosomes are translationally inactive and sometimes present during exponential growth.</text>
</comment>
<comment type="subunit">
    <text evidence="2">Interacts with 100S ribosomes.</text>
</comment>
<accession>A0A2P2BN81</accession>
<dbReference type="PANTHER" id="PTHR33231">
    <property type="entry name" value="30S RIBOSOMAL PROTEIN"/>
    <property type="match status" value="1"/>
</dbReference>
<dbReference type="Pfam" id="PF16321">
    <property type="entry name" value="Ribosom_S30AE_C"/>
    <property type="match status" value="1"/>
</dbReference>
<evidence type="ECO:0000313" key="4">
    <source>
        <dbReference type="EMBL" id="CEI71861.1"/>
    </source>
</evidence>
<dbReference type="EMBL" id="LN650648">
    <property type="protein sequence ID" value="CEI71861.1"/>
    <property type="molecule type" value="Genomic_DNA"/>
</dbReference>
<reference evidence="4 5" key="1">
    <citation type="submission" date="2014-09" db="EMBL/GenBank/DDBJ databases">
        <authorList>
            <person name="Hornung B.V."/>
        </authorList>
    </citation>
    <scope>NUCLEOTIDE SEQUENCE [LARGE SCALE GENOMIC DNA]</scope>
    <source>
        <strain evidence="4 5">FRIFI</strain>
    </source>
</reference>
<evidence type="ECO:0000256" key="2">
    <source>
        <dbReference type="HAMAP-Rule" id="MF_00839"/>
    </source>
</evidence>
<sequence>MSVKIISKHVKVTEAIREKIESKFEKLEKYINDDFDVHVKIDVKRKNQSIEATVYTKHGTIVRAEECQEDLYSAIDLLYDKLYKQLRKYKTQMIRRNRKNESIRFDNIEEYEEIDLDDDVIKRRKKFKMDKPITPEDAIVQMNLLGHQFFLFRNIETNKTSIIYKRHDGYGLIEQV</sequence>
<dbReference type="InterPro" id="IPR050574">
    <property type="entry name" value="HPF/YfiA_ribosome-assoc"/>
</dbReference>
<dbReference type="AlphaFoldDB" id="A0A2P2BN81"/>
<feature type="domain" description="Sigma 54 modulation/S30EA ribosomal protein C-terminal" evidence="3">
    <location>
        <begin position="119"/>
        <end position="172"/>
    </location>
</feature>
<dbReference type="KEGG" id="rhom:FRIFI_0312"/>